<dbReference type="AlphaFoldDB" id="A0A6A3NN44"/>
<dbReference type="InterPro" id="IPR043128">
    <property type="entry name" value="Rev_trsase/Diguanyl_cyclase"/>
</dbReference>
<dbReference type="Proteomes" id="UP000434957">
    <property type="component" value="Unassembled WGS sequence"/>
</dbReference>
<organism evidence="1 4">
    <name type="scientific">Phytophthora rubi</name>
    <dbReference type="NCBI Taxonomy" id="129364"/>
    <lineage>
        <taxon>Eukaryota</taxon>
        <taxon>Sar</taxon>
        <taxon>Stramenopiles</taxon>
        <taxon>Oomycota</taxon>
        <taxon>Peronosporomycetes</taxon>
        <taxon>Peronosporales</taxon>
        <taxon>Peronosporaceae</taxon>
        <taxon>Phytophthora</taxon>
    </lineage>
</organism>
<keyword evidence="3" id="KW-1185">Reference proteome</keyword>
<gene>
    <name evidence="1" type="ORF">PR002_g3568</name>
    <name evidence="2" type="ORF">PR003_g3582</name>
</gene>
<dbReference type="InterPro" id="IPR051320">
    <property type="entry name" value="Viral_Replic_Matur_Polypro"/>
</dbReference>
<evidence type="ECO:0000313" key="3">
    <source>
        <dbReference type="Proteomes" id="UP000434957"/>
    </source>
</evidence>
<dbReference type="Gene3D" id="3.30.70.270">
    <property type="match status" value="1"/>
</dbReference>
<dbReference type="OrthoDB" id="117615at2759"/>
<name>A0A6A3NN44_9STRA</name>
<dbReference type="SUPFAM" id="SSF56672">
    <property type="entry name" value="DNA/RNA polymerases"/>
    <property type="match status" value="1"/>
</dbReference>
<sequence>MISMNGVHHCLDRIQGLVDMPMPRTAADLQKFLCAVNWMRQSIPTYNLLTQRLYTTLEMALQLAGTWTKSKLPKCLLADADWGVDDETALEAVPAALLKMVPLAHPNQQDDVCL</sequence>
<dbReference type="EMBL" id="QXFT01000127">
    <property type="protein sequence ID" value="KAE9353980.1"/>
    <property type="molecule type" value="Genomic_DNA"/>
</dbReference>
<protein>
    <submittedName>
        <fullName evidence="1">Uncharacterized protein</fullName>
    </submittedName>
</protein>
<dbReference type="Proteomes" id="UP000435112">
    <property type="component" value="Unassembled WGS sequence"/>
</dbReference>
<proteinExistence type="predicted"/>
<comment type="caution">
    <text evidence="1">The sequence shown here is derived from an EMBL/GenBank/DDBJ whole genome shotgun (WGS) entry which is preliminary data.</text>
</comment>
<dbReference type="PANTHER" id="PTHR33064:SF37">
    <property type="entry name" value="RIBONUCLEASE H"/>
    <property type="match status" value="1"/>
</dbReference>
<dbReference type="EMBL" id="QXFU01000132">
    <property type="protein sequence ID" value="KAE9043034.1"/>
    <property type="molecule type" value="Genomic_DNA"/>
</dbReference>
<evidence type="ECO:0000313" key="2">
    <source>
        <dbReference type="EMBL" id="KAE9353980.1"/>
    </source>
</evidence>
<dbReference type="InterPro" id="IPR043502">
    <property type="entry name" value="DNA/RNA_pol_sf"/>
</dbReference>
<dbReference type="PANTHER" id="PTHR33064">
    <property type="entry name" value="POL PROTEIN"/>
    <property type="match status" value="1"/>
</dbReference>
<evidence type="ECO:0000313" key="4">
    <source>
        <dbReference type="Proteomes" id="UP000435112"/>
    </source>
</evidence>
<reference evidence="1 4" key="1">
    <citation type="submission" date="2018-09" db="EMBL/GenBank/DDBJ databases">
        <title>Genomic investigation of the strawberry pathogen Phytophthora fragariae indicates pathogenicity is determined by transcriptional variation in three key races.</title>
        <authorList>
            <person name="Adams T.M."/>
            <person name="Armitage A.D."/>
            <person name="Sobczyk M.K."/>
            <person name="Bates H.J."/>
            <person name="Dunwell J.M."/>
            <person name="Nellist C.F."/>
            <person name="Harrison R.J."/>
        </authorList>
    </citation>
    <scope>NUCLEOTIDE SEQUENCE [LARGE SCALE GENOMIC DNA]</scope>
    <source>
        <strain evidence="1 4">SCRP324</strain>
        <strain evidence="2 3">SCRP333</strain>
    </source>
</reference>
<accession>A0A6A3NN44</accession>
<evidence type="ECO:0000313" key="1">
    <source>
        <dbReference type="EMBL" id="KAE9043034.1"/>
    </source>
</evidence>